<evidence type="ECO:0000256" key="1">
    <source>
        <dbReference type="ARBA" id="ARBA00004651"/>
    </source>
</evidence>
<accession>A0A1H7L1Z5</accession>
<evidence type="ECO:0000256" key="7">
    <source>
        <dbReference type="ARBA" id="ARBA00023136"/>
    </source>
</evidence>
<gene>
    <name evidence="10" type="ORF">SAMN05216214_106149</name>
</gene>
<evidence type="ECO:0000256" key="4">
    <source>
        <dbReference type="ARBA" id="ARBA00022475"/>
    </source>
</evidence>
<dbReference type="NCBIfam" id="TIGR00688">
    <property type="entry name" value="rarD"/>
    <property type="match status" value="1"/>
</dbReference>
<reference evidence="10 11" key="1">
    <citation type="submission" date="2016-10" db="EMBL/GenBank/DDBJ databases">
        <authorList>
            <person name="de Groot N.N."/>
        </authorList>
    </citation>
    <scope>NUCLEOTIDE SEQUENCE [LARGE SCALE GENOMIC DNA]</scope>
    <source>
        <strain evidence="10 11">JCM 19513</strain>
    </source>
</reference>
<evidence type="ECO:0000313" key="10">
    <source>
        <dbReference type="EMBL" id="SEK92810.1"/>
    </source>
</evidence>
<feature type="transmembrane region" description="Helical" evidence="8">
    <location>
        <begin position="76"/>
        <end position="95"/>
    </location>
</feature>
<dbReference type="EMBL" id="FOAS01000006">
    <property type="protein sequence ID" value="SEK92810.1"/>
    <property type="molecule type" value="Genomic_DNA"/>
</dbReference>
<evidence type="ECO:0000256" key="5">
    <source>
        <dbReference type="ARBA" id="ARBA00022692"/>
    </source>
</evidence>
<evidence type="ECO:0000256" key="2">
    <source>
        <dbReference type="ARBA" id="ARBA00007362"/>
    </source>
</evidence>
<feature type="transmembrane region" description="Helical" evidence="8">
    <location>
        <begin position="107"/>
        <end position="124"/>
    </location>
</feature>
<dbReference type="RefSeq" id="WP_074866956.1">
    <property type="nucleotide sequence ID" value="NZ_FOAS01000006.1"/>
</dbReference>
<keyword evidence="3" id="KW-0813">Transport</keyword>
<feature type="transmembrane region" description="Helical" evidence="8">
    <location>
        <begin position="182"/>
        <end position="200"/>
    </location>
</feature>
<feature type="transmembrane region" description="Helical" evidence="8">
    <location>
        <begin position="240"/>
        <end position="262"/>
    </location>
</feature>
<dbReference type="Proteomes" id="UP000185766">
    <property type="component" value="Unassembled WGS sequence"/>
</dbReference>
<evidence type="ECO:0000256" key="6">
    <source>
        <dbReference type="ARBA" id="ARBA00022989"/>
    </source>
</evidence>
<protein>
    <submittedName>
        <fullName evidence="10">Chloramphenicol-sensitive protein RarD</fullName>
    </submittedName>
</protein>
<comment type="similarity">
    <text evidence="2">Belongs to the EamA transporter family.</text>
</comment>
<dbReference type="InterPro" id="IPR004626">
    <property type="entry name" value="RarD"/>
</dbReference>
<evidence type="ECO:0000256" key="3">
    <source>
        <dbReference type="ARBA" id="ARBA00022448"/>
    </source>
</evidence>
<dbReference type="Pfam" id="PF00892">
    <property type="entry name" value="EamA"/>
    <property type="match status" value="1"/>
</dbReference>
<keyword evidence="7 8" id="KW-0472">Membrane</keyword>
<keyword evidence="5 8" id="KW-0812">Transmembrane</keyword>
<evidence type="ECO:0000256" key="8">
    <source>
        <dbReference type="SAM" id="Phobius"/>
    </source>
</evidence>
<feature type="transmembrane region" description="Helical" evidence="8">
    <location>
        <begin position="274"/>
        <end position="292"/>
    </location>
</feature>
<sequence length="304" mass="34150">MAPLSGQGVLWSVLASCLFALIPAYVFWLAPLDGQAILAWRVVGTLPAVLLLVVWCQRVAELLGELRRVLREPWRLLLIALATALMAVQWWLFLWAPLQGQTLEMSLGYFLLPLTMVLAGRVFYGERLRPLQRIAVWVALVGVVHELWLTQAFSWVTLLVALGYPPYFMLRRHLQLQPLVGLTLEMLLLIPLALAYLLWLPDMAQVLLSKPALWLLLPGLGVLSAAAFVLYLSASRLLPFGLFGILSYVEPVLLFLLAWLWLGESLSWQSLLTYGPIWLAVLISVADSLFVLRRQRQINPAAPV</sequence>
<dbReference type="GO" id="GO:0005886">
    <property type="term" value="C:plasma membrane"/>
    <property type="evidence" value="ECO:0007669"/>
    <property type="project" value="UniProtKB-SubCell"/>
</dbReference>
<feature type="transmembrane region" description="Helical" evidence="8">
    <location>
        <begin position="9"/>
        <end position="30"/>
    </location>
</feature>
<dbReference type="InterPro" id="IPR000620">
    <property type="entry name" value="EamA_dom"/>
</dbReference>
<dbReference type="SUPFAM" id="SSF103481">
    <property type="entry name" value="Multidrug resistance efflux transporter EmrE"/>
    <property type="match status" value="2"/>
</dbReference>
<feature type="domain" description="EamA" evidence="9">
    <location>
        <begin position="158"/>
        <end position="284"/>
    </location>
</feature>
<keyword evidence="4" id="KW-1003">Cell membrane</keyword>
<keyword evidence="6 8" id="KW-1133">Transmembrane helix</keyword>
<proteinExistence type="inferred from homology"/>
<dbReference type="AlphaFoldDB" id="A0A1H7L1Z5"/>
<evidence type="ECO:0000313" key="11">
    <source>
        <dbReference type="Proteomes" id="UP000185766"/>
    </source>
</evidence>
<feature type="transmembrane region" description="Helical" evidence="8">
    <location>
        <begin position="36"/>
        <end position="55"/>
    </location>
</feature>
<comment type="subcellular location">
    <subcellularLocation>
        <location evidence="1">Cell membrane</location>
        <topology evidence="1">Multi-pass membrane protein</topology>
    </subcellularLocation>
</comment>
<name>A0A1H7L1Z5_9GAMM</name>
<dbReference type="InterPro" id="IPR037185">
    <property type="entry name" value="EmrE-like"/>
</dbReference>
<organism evidence="10 11">
    <name type="scientific">Atopomonas hussainii</name>
    <dbReference type="NCBI Taxonomy" id="1429083"/>
    <lineage>
        <taxon>Bacteria</taxon>
        <taxon>Pseudomonadati</taxon>
        <taxon>Pseudomonadota</taxon>
        <taxon>Gammaproteobacteria</taxon>
        <taxon>Pseudomonadales</taxon>
        <taxon>Pseudomonadaceae</taxon>
        <taxon>Atopomonas</taxon>
    </lineage>
</organism>
<keyword evidence="11" id="KW-1185">Reference proteome</keyword>
<evidence type="ECO:0000259" key="9">
    <source>
        <dbReference type="Pfam" id="PF00892"/>
    </source>
</evidence>
<feature type="transmembrane region" description="Helical" evidence="8">
    <location>
        <begin position="212"/>
        <end position="233"/>
    </location>
</feature>